<dbReference type="STRING" id="573729.G2Q996"/>
<dbReference type="eggNOG" id="ENOG502SF1H">
    <property type="taxonomic scope" value="Eukaryota"/>
</dbReference>
<dbReference type="OMA" id="EMAHDST"/>
<accession>G2Q996</accession>
<feature type="compositionally biased region" description="Basic and acidic residues" evidence="1">
    <location>
        <begin position="229"/>
        <end position="241"/>
    </location>
</feature>
<evidence type="ECO:0000313" key="2">
    <source>
        <dbReference type="EMBL" id="AEO57188.1"/>
    </source>
</evidence>
<name>G2Q996_THET4</name>
<feature type="non-terminal residue" evidence="2">
    <location>
        <position position="1"/>
    </location>
</feature>
<evidence type="ECO:0000313" key="3">
    <source>
        <dbReference type="Proteomes" id="UP000007322"/>
    </source>
</evidence>
<feature type="compositionally biased region" description="Polar residues" evidence="1">
    <location>
        <begin position="130"/>
        <end position="142"/>
    </location>
</feature>
<feature type="compositionally biased region" description="Low complexity" evidence="1">
    <location>
        <begin position="383"/>
        <end position="420"/>
    </location>
</feature>
<protein>
    <submittedName>
        <fullName evidence="2">Uncharacterized protein</fullName>
    </submittedName>
</protein>
<dbReference type="GeneID" id="11512486"/>
<feature type="compositionally biased region" description="Acidic residues" evidence="1">
    <location>
        <begin position="449"/>
        <end position="459"/>
    </location>
</feature>
<feature type="compositionally biased region" description="Basic and acidic residues" evidence="1">
    <location>
        <begin position="176"/>
        <end position="196"/>
    </location>
</feature>
<feature type="compositionally biased region" description="Basic and acidic residues" evidence="1">
    <location>
        <begin position="249"/>
        <end position="259"/>
    </location>
</feature>
<organism evidence="2 3">
    <name type="scientific">Thermothelomyces thermophilus (strain ATCC 42464 / BCRC 31852 / DSM 1799)</name>
    <name type="common">Sporotrichum thermophile</name>
    <dbReference type="NCBI Taxonomy" id="573729"/>
    <lineage>
        <taxon>Eukaryota</taxon>
        <taxon>Fungi</taxon>
        <taxon>Dikarya</taxon>
        <taxon>Ascomycota</taxon>
        <taxon>Pezizomycotina</taxon>
        <taxon>Sordariomycetes</taxon>
        <taxon>Sordariomycetidae</taxon>
        <taxon>Sordariales</taxon>
        <taxon>Chaetomiaceae</taxon>
        <taxon>Thermothelomyces</taxon>
    </lineage>
</organism>
<feature type="compositionally biased region" description="Polar residues" evidence="1">
    <location>
        <begin position="274"/>
        <end position="288"/>
    </location>
</feature>
<dbReference type="EMBL" id="CP003003">
    <property type="protein sequence ID" value="AEO57188.1"/>
    <property type="molecule type" value="Genomic_DNA"/>
</dbReference>
<dbReference type="VEuPathDB" id="FungiDB:MYCTH_2056315"/>
<dbReference type="HOGENOM" id="CLU_568574_0_0_1"/>
<dbReference type="KEGG" id="mtm:MYCTH_2056315"/>
<keyword evidence="3" id="KW-1185">Reference proteome</keyword>
<feature type="region of interest" description="Disordered" evidence="1">
    <location>
        <begin position="128"/>
        <end position="213"/>
    </location>
</feature>
<dbReference type="Proteomes" id="UP000007322">
    <property type="component" value="Chromosome 2"/>
</dbReference>
<sequence length="525" mass="57117">DENDLPPLPVDVSALPTLEPGKAVPGMILTWKQWLLSKATNWQPQVSSLTGIVVNVNDDNTIEVRLAKRDRNLDRNEKMFDDDGNRIYDKFELPGLDDEGDDAAEQGYRTLDFADLIEPRILQYAIEGADTSTTLEQPSTTPAERPENPDIMQSNRLEPARNRASGTPDETGPKSNEAESRQEDTDTRQRGDRRTGSESPAVQEPIDNSISEDRRHEISLLINDAGFRKDVDPSVTDHGRLDLSSPSRQLEEMAHDATLHSEVSQAQGGGSPRLPSQSTSNNVESQPTVVLEPFHGFSDCTSEAADEGRVAHPKLDLPPSEAGSLQSGRQIDPDFSIELGENPIHDPDDPATGSRSTLGRRSEDGNSPADKTDDDDVRDDSDSSSSDSSFPSLSDVWNTRATNPSKAPSKSAAMSTTTKMPGTNDANLSEDGGAEPFSESELEEHYAEDSIDETYEDSDMPTGPGWVTKARAPRGVSVPASSATRDSAPKRVSSSQPQQTVDKRTMSALNSLLRAKKRVLARNMA</sequence>
<gene>
    <name evidence="2" type="ORF">MYCTH_2056315</name>
</gene>
<dbReference type="OrthoDB" id="5368821at2759"/>
<dbReference type="AlphaFoldDB" id="G2Q996"/>
<dbReference type="RefSeq" id="XP_003662433.1">
    <property type="nucleotide sequence ID" value="XM_003662385.1"/>
</dbReference>
<feature type="region of interest" description="Disordered" evidence="1">
    <location>
        <begin position="229"/>
        <end position="504"/>
    </location>
</feature>
<feature type="compositionally biased region" description="Basic and acidic residues" evidence="1">
    <location>
        <begin position="306"/>
        <end position="315"/>
    </location>
</feature>
<evidence type="ECO:0000256" key="1">
    <source>
        <dbReference type="SAM" id="MobiDB-lite"/>
    </source>
</evidence>
<proteinExistence type="predicted"/>
<dbReference type="InParanoid" id="G2Q996"/>
<reference evidence="2 3" key="1">
    <citation type="journal article" date="2011" name="Nat. Biotechnol.">
        <title>Comparative genomic analysis of the thermophilic biomass-degrading fungi Myceliophthora thermophila and Thielavia terrestris.</title>
        <authorList>
            <person name="Berka R.M."/>
            <person name="Grigoriev I.V."/>
            <person name="Otillar R."/>
            <person name="Salamov A."/>
            <person name="Grimwood J."/>
            <person name="Reid I."/>
            <person name="Ishmael N."/>
            <person name="John T."/>
            <person name="Darmond C."/>
            <person name="Moisan M.-C."/>
            <person name="Henrissat B."/>
            <person name="Coutinho P.M."/>
            <person name="Lombard V."/>
            <person name="Natvig D.O."/>
            <person name="Lindquist E."/>
            <person name="Schmutz J."/>
            <person name="Lucas S."/>
            <person name="Harris P."/>
            <person name="Powlowski J."/>
            <person name="Bellemare A."/>
            <person name="Taylor D."/>
            <person name="Butler G."/>
            <person name="de Vries R.P."/>
            <person name="Allijn I.E."/>
            <person name="van den Brink J."/>
            <person name="Ushinsky S."/>
            <person name="Storms R."/>
            <person name="Powell A.J."/>
            <person name="Paulsen I.T."/>
            <person name="Elbourne L.D.H."/>
            <person name="Baker S.E."/>
            <person name="Magnuson J."/>
            <person name="LaBoissiere S."/>
            <person name="Clutterbuck A.J."/>
            <person name="Martinez D."/>
            <person name="Wogulis M."/>
            <person name="de Leon A.L."/>
            <person name="Rey M.W."/>
            <person name="Tsang A."/>
        </authorList>
    </citation>
    <scope>NUCLEOTIDE SEQUENCE [LARGE SCALE GENOMIC DNA]</scope>
    <source>
        <strain evidence="3">ATCC 42464 / BCRC 31852 / DSM 1799</strain>
    </source>
</reference>